<dbReference type="InterPro" id="IPR007300">
    <property type="entry name" value="CidB/LrgB"/>
</dbReference>
<proteinExistence type="predicted"/>
<keyword evidence="2 5" id="KW-0812">Transmembrane</keyword>
<dbReference type="eggNOG" id="COG1346">
    <property type="taxonomic scope" value="Bacteria"/>
</dbReference>
<feature type="transmembrane region" description="Helical" evidence="5">
    <location>
        <begin position="210"/>
        <end position="232"/>
    </location>
</feature>
<dbReference type="Proteomes" id="UP000051999">
    <property type="component" value="Unassembled WGS sequence"/>
</dbReference>
<keyword evidence="6" id="KW-0378">Hydrolase</keyword>
<keyword evidence="4 5" id="KW-0472">Membrane</keyword>
<evidence type="ECO:0000256" key="5">
    <source>
        <dbReference type="SAM" id="Phobius"/>
    </source>
</evidence>
<evidence type="ECO:0000256" key="1">
    <source>
        <dbReference type="ARBA" id="ARBA00004141"/>
    </source>
</evidence>
<feature type="transmembrane region" description="Helical" evidence="5">
    <location>
        <begin position="93"/>
        <end position="110"/>
    </location>
</feature>
<feature type="transmembrane region" description="Helical" evidence="5">
    <location>
        <begin position="20"/>
        <end position="40"/>
    </location>
</feature>
<evidence type="ECO:0000313" key="6">
    <source>
        <dbReference type="EMBL" id="KRL53629.1"/>
    </source>
</evidence>
<feature type="transmembrane region" description="Helical" evidence="5">
    <location>
        <begin position="238"/>
        <end position="261"/>
    </location>
</feature>
<dbReference type="GO" id="GO:0016787">
    <property type="term" value="F:hydrolase activity"/>
    <property type="evidence" value="ECO:0007669"/>
    <property type="project" value="UniProtKB-KW"/>
</dbReference>
<comment type="caution">
    <text evidence="6">The sequence shown here is derived from an EMBL/GenBank/DDBJ whole genome shotgun (WGS) entry which is preliminary data.</text>
</comment>
<evidence type="ECO:0000256" key="3">
    <source>
        <dbReference type="ARBA" id="ARBA00022989"/>
    </source>
</evidence>
<feature type="transmembrane region" description="Helical" evidence="5">
    <location>
        <begin position="176"/>
        <end position="198"/>
    </location>
</feature>
<sequence>MANMTSTFILGAAAPVIKGPLAYFVTPFFGIVLSIAVYLLGQWLFKISNGFFLFQPLFVGMVMGILALAILAKWLGMDTAAFYTQAYKPGGDIIFWFLNPATIAFAIPLYKRNDIVKKFWLEILLSLIVGVFIALSLIFLVAKGFGLSKVGLASMLPQAATTAIALPISTAIGGNAAVTAMACILNAVIIYALGNWLVKVFRLKSDPIGTGLGLGTSGHTIGSAFALELGTIEGSMGAIAVVIIGIVVDLVVPIFATLVGLR</sequence>
<dbReference type="PATRIC" id="fig|1114972.6.peg.1005"/>
<feature type="transmembrane region" description="Helical" evidence="5">
    <location>
        <begin position="52"/>
        <end position="73"/>
    </location>
</feature>
<accession>A0A0R1R8Z2</accession>
<dbReference type="AlphaFoldDB" id="A0A0R1R8Z2"/>
<evidence type="ECO:0000313" key="7">
    <source>
        <dbReference type="Proteomes" id="UP000051999"/>
    </source>
</evidence>
<dbReference type="EMBL" id="AZFF01000017">
    <property type="protein sequence ID" value="KRL53629.1"/>
    <property type="molecule type" value="Genomic_DNA"/>
</dbReference>
<organism evidence="6 7">
    <name type="scientific">Furfurilactobacillus rossiae DSM 15814</name>
    <dbReference type="NCBI Taxonomy" id="1114972"/>
    <lineage>
        <taxon>Bacteria</taxon>
        <taxon>Bacillati</taxon>
        <taxon>Bacillota</taxon>
        <taxon>Bacilli</taxon>
        <taxon>Lactobacillales</taxon>
        <taxon>Lactobacillaceae</taxon>
        <taxon>Furfurilactobacillus</taxon>
    </lineage>
</organism>
<reference evidence="6 7" key="1">
    <citation type="journal article" date="2015" name="Genome Announc.">
        <title>Expanding the biotechnology potential of lactobacilli through comparative genomics of 213 strains and associated genera.</title>
        <authorList>
            <person name="Sun Z."/>
            <person name="Harris H.M."/>
            <person name="McCann A."/>
            <person name="Guo C."/>
            <person name="Argimon S."/>
            <person name="Zhang W."/>
            <person name="Yang X."/>
            <person name="Jeffery I.B."/>
            <person name="Cooney J.C."/>
            <person name="Kagawa T.F."/>
            <person name="Liu W."/>
            <person name="Song Y."/>
            <person name="Salvetti E."/>
            <person name="Wrobel A."/>
            <person name="Rasinkangas P."/>
            <person name="Parkhill J."/>
            <person name="Rea M.C."/>
            <person name="O'Sullivan O."/>
            <person name="Ritari J."/>
            <person name="Douillard F.P."/>
            <person name="Paul Ross R."/>
            <person name="Yang R."/>
            <person name="Briner A.E."/>
            <person name="Felis G.E."/>
            <person name="de Vos W.M."/>
            <person name="Barrangou R."/>
            <person name="Klaenhammer T.R."/>
            <person name="Caufield P.W."/>
            <person name="Cui Y."/>
            <person name="Zhang H."/>
            <person name="O'Toole P.W."/>
        </authorList>
    </citation>
    <scope>NUCLEOTIDE SEQUENCE [LARGE SCALE GENOMIC DNA]</scope>
    <source>
        <strain evidence="6 7">DSM 15814</strain>
    </source>
</reference>
<dbReference type="PANTHER" id="PTHR30249">
    <property type="entry name" value="PUTATIVE SEROTONIN TRANSPORTER"/>
    <property type="match status" value="1"/>
</dbReference>
<keyword evidence="3 5" id="KW-1133">Transmembrane helix</keyword>
<dbReference type="STRING" id="1114972.FD35_GL000994"/>
<name>A0A0R1R8Z2_9LACO</name>
<gene>
    <name evidence="6" type="ORF">FD35_GL000994</name>
</gene>
<evidence type="ECO:0000256" key="2">
    <source>
        <dbReference type="ARBA" id="ARBA00022692"/>
    </source>
</evidence>
<protein>
    <submittedName>
        <fullName evidence="6">Effector of murein hydrolase</fullName>
    </submittedName>
</protein>
<dbReference type="NCBIfam" id="NF003291">
    <property type="entry name" value="PRK04288.1"/>
    <property type="match status" value="1"/>
</dbReference>
<dbReference type="PANTHER" id="PTHR30249:SF0">
    <property type="entry name" value="PLASTIDAL GLYCOLATE_GLYCERATE TRANSLOCATOR 1, CHLOROPLASTIC"/>
    <property type="match status" value="1"/>
</dbReference>
<dbReference type="Pfam" id="PF04172">
    <property type="entry name" value="LrgB"/>
    <property type="match status" value="1"/>
</dbReference>
<dbReference type="GO" id="GO:0016020">
    <property type="term" value="C:membrane"/>
    <property type="evidence" value="ECO:0007669"/>
    <property type="project" value="UniProtKB-SubCell"/>
</dbReference>
<keyword evidence="7" id="KW-1185">Reference proteome</keyword>
<evidence type="ECO:0000256" key="4">
    <source>
        <dbReference type="ARBA" id="ARBA00023136"/>
    </source>
</evidence>
<comment type="subcellular location">
    <subcellularLocation>
        <location evidence="1">Membrane</location>
        <topology evidence="1">Multi-pass membrane protein</topology>
    </subcellularLocation>
</comment>
<feature type="transmembrane region" description="Helical" evidence="5">
    <location>
        <begin position="119"/>
        <end position="142"/>
    </location>
</feature>